<dbReference type="InterPro" id="IPR005151">
    <property type="entry name" value="Tail-specific_protease"/>
</dbReference>
<reference evidence="4 5" key="1">
    <citation type="journal article" date="2022" name="bioRxiv">
        <title>Genomics of Preaxostyla Flagellates Illuminates Evolutionary Transitions and the Path Towards Mitochondrial Loss.</title>
        <authorList>
            <person name="Novak L.V.F."/>
            <person name="Treitli S.C."/>
            <person name="Pyrih J."/>
            <person name="Halakuc P."/>
            <person name="Pipaliya S.V."/>
            <person name="Vacek V."/>
            <person name="Brzon O."/>
            <person name="Soukal P."/>
            <person name="Eme L."/>
            <person name="Dacks J.B."/>
            <person name="Karnkowska A."/>
            <person name="Elias M."/>
            <person name="Hampl V."/>
        </authorList>
    </citation>
    <scope>NUCLEOTIDE SEQUENCE [LARGE SCALE GENOMIC DNA]</scope>
    <source>
        <strain evidence="4">NAU3</strain>
        <tissue evidence="4">Gut</tissue>
    </source>
</reference>
<dbReference type="InterPro" id="IPR029045">
    <property type="entry name" value="ClpP/crotonase-like_dom_sf"/>
</dbReference>
<dbReference type="EMBL" id="JARBJD010000025">
    <property type="protein sequence ID" value="KAK2960002.1"/>
    <property type="molecule type" value="Genomic_DNA"/>
</dbReference>
<dbReference type="Gene3D" id="3.90.226.10">
    <property type="entry name" value="2-enoyl-CoA Hydratase, Chain A, domain 1"/>
    <property type="match status" value="1"/>
</dbReference>
<keyword evidence="2" id="KW-0812">Transmembrane</keyword>
<evidence type="ECO:0000256" key="1">
    <source>
        <dbReference type="SAM" id="MobiDB-lite"/>
    </source>
</evidence>
<comment type="caution">
    <text evidence="4">The sequence shown here is derived from an EMBL/GenBank/DDBJ whole genome shotgun (WGS) entry which is preliminary data.</text>
</comment>
<evidence type="ECO:0000259" key="3">
    <source>
        <dbReference type="Pfam" id="PF03572"/>
    </source>
</evidence>
<keyword evidence="2" id="KW-1133">Transmembrane helix</keyword>
<protein>
    <recommendedName>
        <fullName evidence="3">Tail specific protease domain-containing protein</fullName>
    </recommendedName>
</protein>
<feature type="transmembrane region" description="Helical" evidence="2">
    <location>
        <begin position="712"/>
        <end position="738"/>
    </location>
</feature>
<dbReference type="Proteomes" id="UP001281761">
    <property type="component" value="Unassembled WGS sequence"/>
</dbReference>
<evidence type="ECO:0000256" key="2">
    <source>
        <dbReference type="SAM" id="Phobius"/>
    </source>
</evidence>
<dbReference type="PANTHER" id="PTHR37049:SF4">
    <property type="entry name" value="RHODANESE DOMAIN-CONTAINING PROTEIN"/>
    <property type="match status" value="1"/>
</dbReference>
<feature type="domain" description="Tail specific protease" evidence="3">
    <location>
        <begin position="336"/>
        <end position="529"/>
    </location>
</feature>
<feature type="region of interest" description="Disordered" evidence="1">
    <location>
        <begin position="743"/>
        <end position="772"/>
    </location>
</feature>
<gene>
    <name evidence="4" type="ORF">BLNAU_4885</name>
</gene>
<keyword evidence="5" id="KW-1185">Reference proteome</keyword>
<proteinExistence type="predicted"/>
<feature type="compositionally biased region" description="Basic and acidic residues" evidence="1">
    <location>
        <begin position="743"/>
        <end position="752"/>
    </location>
</feature>
<sequence length="772" mass="86842">MLLIISLFHLSLAERGICEFKPDAVYTLAEARECLYSIPKGENDIEVKNMPERLKGYEDNLVFRSLHMNPPSPWEDLKLDLYAEIDKVKYTDYDTAMEYYEALMGVFKIMKDPHTLFTPPCRSAFYFYLPFDFSATLNPENPKEILITAQTIEKNNMTKQFVDAGNPDITGRTITRIGLDGETLPENEQAAETIAKWADRWLPTSKDKAARFNRAINSDFAIRQAARYETPKTDVLVEYIDEGGVEKKTLKLPFFSLCTKEMKTLDDVCPIRPPPADTFGFSGTETNPTEEFQKELTEPVTMGSKKKSFGTSNDDSQFEKIEDTSYILCLKHKTDNYGYLKIKTFSYEKMTDFGDTLAACLIKLKKADVKDVIIDVRSNGGGYVALGMQTVNLLFPSLYPSYGVYDMPITDTNTEMLKSVESENKYRDPTSDRLITRDESYNKRQVDKKFKDTEGKEFTQRFTQPFILELSIPDIYNKTRPQLATMRSSSYAPLWDRDHLYVLTDGMCGSTCACFTKHIEEANVARIIGVGGYPGKLDEKFDVASFAGGTVFSASSVYAEKYKNGSKVDKSKMPADFDRASTEVRWAQHAIYSFDPKDAANEVFLEFKVNPVDTVINFYGAPSDESEAGILALMGEVKKVMGKCVEGEVSIEKNRKDKKNTVSHALYGYKCNAETGTFDNTTWALSRCEDKYYLNKDGLCVMIPSVKKMQTIVTSIVIAGVLVLCLIVIVIVVVCGCIRSSKDKKQGYEKIGDVGSEPGTSQASQSIQNDKV</sequence>
<evidence type="ECO:0000313" key="4">
    <source>
        <dbReference type="EMBL" id="KAK2960002.1"/>
    </source>
</evidence>
<evidence type="ECO:0000313" key="5">
    <source>
        <dbReference type="Proteomes" id="UP001281761"/>
    </source>
</evidence>
<name>A0ABQ9Y8B5_9EUKA</name>
<dbReference type="PANTHER" id="PTHR37049">
    <property type="entry name" value="PEPTIDASE S41 FAMILY PROTEIN"/>
    <property type="match status" value="1"/>
</dbReference>
<organism evidence="4 5">
    <name type="scientific">Blattamonas nauphoetae</name>
    <dbReference type="NCBI Taxonomy" id="2049346"/>
    <lineage>
        <taxon>Eukaryota</taxon>
        <taxon>Metamonada</taxon>
        <taxon>Preaxostyla</taxon>
        <taxon>Oxymonadida</taxon>
        <taxon>Blattamonas</taxon>
    </lineage>
</organism>
<dbReference type="SUPFAM" id="SSF52096">
    <property type="entry name" value="ClpP/crotonase"/>
    <property type="match status" value="1"/>
</dbReference>
<keyword evidence="2" id="KW-0472">Membrane</keyword>
<dbReference type="InterPro" id="IPR052766">
    <property type="entry name" value="S41A_metabolite_peptidase"/>
</dbReference>
<accession>A0ABQ9Y8B5</accession>
<dbReference type="Pfam" id="PF03572">
    <property type="entry name" value="Peptidase_S41"/>
    <property type="match status" value="1"/>
</dbReference>
<feature type="compositionally biased region" description="Polar residues" evidence="1">
    <location>
        <begin position="758"/>
        <end position="772"/>
    </location>
</feature>